<keyword evidence="3 5" id="KW-0732">Signal</keyword>
<dbReference type="InterPro" id="IPR028082">
    <property type="entry name" value="Peripla_BP_I"/>
</dbReference>
<evidence type="ECO:0000313" key="7">
    <source>
        <dbReference type="EMBL" id="NKE65161.1"/>
    </source>
</evidence>
<evidence type="ECO:0000256" key="3">
    <source>
        <dbReference type="ARBA" id="ARBA00022729"/>
    </source>
</evidence>
<evidence type="ECO:0000313" key="8">
    <source>
        <dbReference type="Proteomes" id="UP000521868"/>
    </source>
</evidence>
<comment type="similarity">
    <text evidence="1">Belongs to the leucine-binding protein family.</text>
</comment>
<dbReference type="InterPro" id="IPR051010">
    <property type="entry name" value="BCAA_transport"/>
</dbReference>
<dbReference type="Pfam" id="PF13458">
    <property type="entry name" value="Peripla_BP_6"/>
    <property type="match status" value="1"/>
</dbReference>
<keyword evidence="2" id="KW-0813">Transport</keyword>
<keyword evidence="8" id="KW-1185">Reference proteome</keyword>
<dbReference type="InterPro" id="IPR000709">
    <property type="entry name" value="Leu_Ile_Val-bd"/>
</dbReference>
<dbReference type="RefSeq" id="WP_168106183.1">
    <property type="nucleotide sequence ID" value="NZ_VTOX01000001.1"/>
</dbReference>
<dbReference type="PRINTS" id="PR00337">
    <property type="entry name" value="LEUILEVALBP"/>
</dbReference>
<keyword evidence="4" id="KW-0029">Amino-acid transport</keyword>
<name>A0A7X6DDH9_9BURK</name>
<dbReference type="PANTHER" id="PTHR30483">
    <property type="entry name" value="LEUCINE-SPECIFIC-BINDING PROTEIN"/>
    <property type="match status" value="1"/>
</dbReference>
<evidence type="ECO:0000256" key="1">
    <source>
        <dbReference type="ARBA" id="ARBA00010062"/>
    </source>
</evidence>
<protein>
    <submittedName>
        <fullName evidence="7">ABC transporter substrate-binding protein</fullName>
    </submittedName>
</protein>
<feature type="domain" description="Leucine-binding protein" evidence="6">
    <location>
        <begin position="29"/>
        <end position="368"/>
    </location>
</feature>
<dbReference type="SUPFAM" id="SSF53822">
    <property type="entry name" value="Periplasmic binding protein-like I"/>
    <property type="match status" value="1"/>
</dbReference>
<dbReference type="GO" id="GO:0006865">
    <property type="term" value="P:amino acid transport"/>
    <property type="evidence" value="ECO:0007669"/>
    <property type="project" value="UniProtKB-KW"/>
</dbReference>
<organism evidence="7 8">
    <name type="scientific">Ramlibacter lithotrophicus</name>
    <dbReference type="NCBI Taxonomy" id="2606681"/>
    <lineage>
        <taxon>Bacteria</taxon>
        <taxon>Pseudomonadati</taxon>
        <taxon>Pseudomonadota</taxon>
        <taxon>Betaproteobacteria</taxon>
        <taxon>Burkholderiales</taxon>
        <taxon>Comamonadaceae</taxon>
        <taxon>Ramlibacter</taxon>
    </lineage>
</organism>
<dbReference type="PANTHER" id="PTHR30483:SF6">
    <property type="entry name" value="PERIPLASMIC BINDING PROTEIN OF ABC TRANSPORTER FOR NATURAL AMINO ACIDS"/>
    <property type="match status" value="1"/>
</dbReference>
<sequence length="390" mass="41642">MHQPTMIRTALAAVLLAASSLGLAQSGTFRVGLILPMTGPFASTGKQVEAAARLYVAQNGDTVAGRKIELIVKDDTGTPDVTKRIAQELVVNDKVNVLAGFGLTPLALATAPIATQSKTPLVVMAAATSSITQASPYIVRSSFTLPQVSVAIADWAPKNGIRKVVTLVTDYGPGIDAEKFFKERFQFNGGQVVDSLRVPLRNPDFAPFLQKVRDAKPDAVFTFVPSGAGAALMKQFAERGLDKAGIRLIGTGDVTDDDILNGMGDVAVGVVTSHHYSAAHDSPANRKFVDAFMKANGNLRPNFMAVGGYDGMRVIYEAVKRTKGAGGGDALLAAMKGQVFESPRGPMFIDAQTRDVVHNVYIRKVEKKDGQLWNVEFDVIKDVKDPGKAR</sequence>
<evidence type="ECO:0000259" key="6">
    <source>
        <dbReference type="Pfam" id="PF13458"/>
    </source>
</evidence>
<dbReference type="InterPro" id="IPR028081">
    <property type="entry name" value="Leu-bd"/>
</dbReference>
<evidence type="ECO:0000256" key="2">
    <source>
        <dbReference type="ARBA" id="ARBA00022448"/>
    </source>
</evidence>
<accession>A0A7X6DDH9</accession>
<dbReference type="AlphaFoldDB" id="A0A7X6DDH9"/>
<feature type="chain" id="PRO_5030814583" evidence="5">
    <location>
        <begin position="25"/>
        <end position="390"/>
    </location>
</feature>
<evidence type="ECO:0000256" key="5">
    <source>
        <dbReference type="SAM" id="SignalP"/>
    </source>
</evidence>
<dbReference type="Gene3D" id="3.40.50.2300">
    <property type="match status" value="2"/>
</dbReference>
<feature type="signal peptide" evidence="5">
    <location>
        <begin position="1"/>
        <end position="24"/>
    </location>
</feature>
<dbReference type="CDD" id="cd20013">
    <property type="entry name" value="PBP1_RPA0985_benzoate-like"/>
    <property type="match status" value="1"/>
</dbReference>
<evidence type="ECO:0000256" key="4">
    <source>
        <dbReference type="ARBA" id="ARBA00022970"/>
    </source>
</evidence>
<dbReference type="EMBL" id="VTOX01000001">
    <property type="protein sequence ID" value="NKE65161.1"/>
    <property type="molecule type" value="Genomic_DNA"/>
</dbReference>
<proteinExistence type="inferred from homology"/>
<comment type="caution">
    <text evidence="7">The sequence shown here is derived from an EMBL/GenBank/DDBJ whole genome shotgun (WGS) entry which is preliminary data.</text>
</comment>
<reference evidence="7 8" key="1">
    <citation type="journal article" date="2020" name="Nature">
        <title>Bacterial chemolithoautotrophy via manganese oxidation.</title>
        <authorList>
            <person name="Yu H."/>
            <person name="Leadbetter J.R."/>
        </authorList>
    </citation>
    <scope>NUCLEOTIDE SEQUENCE [LARGE SCALE GENOMIC DNA]</scope>
    <source>
        <strain evidence="7 8">RBP-1</strain>
    </source>
</reference>
<gene>
    <name evidence="7" type="ORF">RAMLITH_04960</name>
</gene>
<dbReference type="Proteomes" id="UP000521868">
    <property type="component" value="Unassembled WGS sequence"/>
</dbReference>